<organism evidence="5">
    <name type="scientific">Capitella teleta</name>
    <name type="common">Polychaete worm</name>
    <dbReference type="NCBI Taxonomy" id="283909"/>
    <lineage>
        <taxon>Eukaryota</taxon>
        <taxon>Metazoa</taxon>
        <taxon>Spiralia</taxon>
        <taxon>Lophotrochozoa</taxon>
        <taxon>Annelida</taxon>
        <taxon>Polychaeta</taxon>
        <taxon>Sedentaria</taxon>
        <taxon>Scolecida</taxon>
        <taxon>Capitellidae</taxon>
        <taxon>Capitella</taxon>
    </lineage>
</organism>
<dbReference type="SMART" id="SM01371">
    <property type="entry name" value="TFIIA"/>
    <property type="match status" value="1"/>
</dbReference>
<protein>
    <recommendedName>
        <fullName evidence="8">Transcription initiation factor IIA gamma subunit C-terminal domain-containing protein</fullName>
    </recommendedName>
</protein>
<sequence length="72" mass="8244">MIFISCFQPLCSDDDVSEEDAGAASDTENVVVCQFDKIHRSKNRWKFHLKDGIMNLNGRDYVFQKATGDAEW</sequence>
<keyword evidence="7" id="KW-1185">Reference proteome</keyword>
<evidence type="ECO:0000256" key="4">
    <source>
        <dbReference type="ARBA" id="ARBA00023242"/>
    </source>
</evidence>
<keyword evidence="4" id="KW-0539">Nucleus</keyword>
<proteinExistence type="inferred from homology"/>
<dbReference type="OrthoDB" id="6275927at2759"/>
<evidence type="ECO:0008006" key="8">
    <source>
        <dbReference type="Google" id="ProtNLM"/>
    </source>
</evidence>
<evidence type="ECO:0000256" key="1">
    <source>
        <dbReference type="ARBA" id="ARBA00004123"/>
    </source>
</evidence>
<dbReference type="EMBL" id="AMQN01008225">
    <property type="status" value="NOT_ANNOTATED_CDS"/>
    <property type="molecule type" value="Genomic_DNA"/>
</dbReference>
<name>R7ULW7_CAPTE</name>
<gene>
    <name evidence="5" type="ORF">CAPTEDRAFT_105674</name>
</gene>
<accession>R7ULW7</accession>
<reference evidence="7" key="1">
    <citation type="submission" date="2012-12" db="EMBL/GenBank/DDBJ databases">
        <authorList>
            <person name="Hellsten U."/>
            <person name="Grimwood J."/>
            <person name="Chapman J.A."/>
            <person name="Shapiro H."/>
            <person name="Aerts A."/>
            <person name="Otillar R.P."/>
            <person name="Terry A.Y."/>
            <person name="Boore J.L."/>
            <person name="Simakov O."/>
            <person name="Marletaz F."/>
            <person name="Cho S.-J."/>
            <person name="Edsinger-Gonzales E."/>
            <person name="Havlak P."/>
            <person name="Kuo D.-H."/>
            <person name="Larsson T."/>
            <person name="Lv J."/>
            <person name="Arendt D."/>
            <person name="Savage R."/>
            <person name="Osoegawa K."/>
            <person name="de Jong P."/>
            <person name="Lindberg D.R."/>
            <person name="Seaver E.C."/>
            <person name="Weisblat D.A."/>
            <person name="Putnam N.H."/>
            <person name="Grigoriev I.V."/>
            <person name="Rokhsar D.S."/>
        </authorList>
    </citation>
    <scope>NUCLEOTIDE SEQUENCE</scope>
    <source>
        <strain evidence="7">I ESC-2004</strain>
    </source>
</reference>
<evidence type="ECO:0000256" key="3">
    <source>
        <dbReference type="ARBA" id="ARBA00023163"/>
    </source>
</evidence>
<dbReference type="CDD" id="cd07976">
    <property type="entry name" value="TFIIA_alpha_beta_like"/>
    <property type="match status" value="1"/>
</dbReference>
<dbReference type="HOGENOM" id="CLU_202235_0_0_1"/>
<dbReference type="PANTHER" id="PTHR12694:SF8">
    <property type="entry name" value="TRANSCRIPTION INITIATION FACTOR IIA SUBUNIT 1"/>
    <property type="match status" value="1"/>
</dbReference>
<dbReference type="AlphaFoldDB" id="R7ULW7"/>
<reference evidence="6" key="3">
    <citation type="submission" date="2015-06" db="UniProtKB">
        <authorList>
            <consortium name="EnsemblMetazoa"/>
        </authorList>
    </citation>
    <scope>IDENTIFICATION</scope>
</reference>
<dbReference type="PANTHER" id="PTHR12694">
    <property type="entry name" value="TRANSCRIPTION INITIATION FACTOR IIA SUBUNIT 1"/>
    <property type="match status" value="1"/>
</dbReference>
<reference evidence="5 7" key="2">
    <citation type="journal article" date="2013" name="Nature">
        <title>Insights into bilaterian evolution from three spiralian genomes.</title>
        <authorList>
            <person name="Simakov O."/>
            <person name="Marletaz F."/>
            <person name="Cho S.J."/>
            <person name="Edsinger-Gonzales E."/>
            <person name="Havlak P."/>
            <person name="Hellsten U."/>
            <person name="Kuo D.H."/>
            <person name="Larsson T."/>
            <person name="Lv J."/>
            <person name="Arendt D."/>
            <person name="Savage R."/>
            <person name="Osoegawa K."/>
            <person name="de Jong P."/>
            <person name="Grimwood J."/>
            <person name="Chapman J.A."/>
            <person name="Shapiro H."/>
            <person name="Aerts A."/>
            <person name="Otillar R.P."/>
            <person name="Terry A.Y."/>
            <person name="Boore J.L."/>
            <person name="Grigoriev I.V."/>
            <person name="Lindberg D.R."/>
            <person name="Seaver E.C."/>
            <person name="Weisblat D.A."/>
            <person name="Putnam N.H."/>
            <person name="Rokhsar D.S."/>
        </authorList>
    </citation>
    <scope>NUCLEOTIDE SEQUENCE</scope>
    <source>
        <strain evidence="5 7">I ESC-2004</strain>
    </source>
</reference>
<dbReference type="EMBL" id="KB302492">
    <property type="protein sequence ID" value="ELU04277.1"/>
    <property type="molecule type" value="Genomic_DNA"/>
</dbReference>
<dbReference type="Pfam" id="PF03153">
    <property type="entry name" value="TFIIA"/>
    <property type="match status" value="1"/>
</dbReference>
<evidence type="ECO:0000313" key="6">
    <source>
        <dbReference type="EnsemblMetazoa" id="CapteP105674"/>
    </source>
</evidence>
<dbReference type="Gene3D" id="2.30.18.10">
    <property type="entry name" value="Transcription factor IIA (TFIIA), beta-barrel domain"/>
    <property type="match status" value="1"/>
</dbReference>
<dbReference type="OMA" id="HRVKNRW"/>
<dbReference type="GO" id="GO:0006367">
    <property type="term" value="P:transcription initiation at RNA polymerase II promoter"/>
    <property type="evidence" value="ECO:0007669"/>
    <property type="project" value="InterPro"/>
</dbReference>
<keyword evidence="3" id="KW-0804">Transcription</keyword>
<dbReference type="InterPro" id="IPR004855">
    <property type="entry name" value="TFIIA_asu/bsu"/>
</dbReference>
<dbReference type="STRING" id="283909.R7ULW7"/>
<comment type="subcellular location">
    <subcellularLocation>
        <location evidence="1">Nucleus</location>
    </subcellularLocation>
</comment>
<dbReference type="EnsemblMetazoa" id="CapteT105674">
    <property type="protein sequence ID" value="CapteP105674"/>
    <property type="gene ID" value="CapteG105674"/>
</dbReference>
<evidence type="ECO:0000313" key="5">
    <source>
        <dbReference type="EMBL" id="ELU04277.1"/>
    </source>
</evidence>
<dbReference type="SUPFAM" id="SSF50784">
    <property type="entry name" value="Transcription factor IIA (TFIIA), beta-barrel domain"/>
    <property type="match status" value="1"/>
</dbReference>
<evidence type="ECO:0000256" key="2">
    <source>
        <dbReference type="ARBA" id="ARBA00010059"/>
    </source>
</evidence>
<dbReference type="FunFam" id="2.30.18.10:FF:000002">
    <property type="entry name" value="Transcription initiation factor IIA subunit 1"/>
    <property type="match status" value="1"/>
</dbReference>
<dbReference type="Proteomes" id="UP000014760">
    <property type="component" value="Unassembled WGS sequence"/>
</dbReference>
<dbReference type="GO" id="GO:0005672">
    <property type="term" value="C:transcription factor TFIIA complex"/>
    <property type="evidence" value="ECO:0007669"/>
    <property type="project" value="InterPro"/>
</dbReference>
<dbReference type="InterPro" id="IPR009088">
    <property type="entry name" value="TFIIA_b-brl"/>
</dbReference>
<evidence type="ECO:0000313" key="7">
    <source>
        <dbReference type="Proteomes" id="UP000014760"/>
    </source>
</evidence>
<comment type="similarity">
    <text evidence="2">Belongs to the TFIIA subunit 1 family.</text>
</comment>